<gene>
    <name evidence="1" type="ORF">ICL16_08830</name>
</gene>
<sequence length="161" mass="18817">MNTNVINNLFERVWTYIYDTCYEFYKGLTTNPQWLLMRKIGRFKIGRDIMRYLSSGSAKSSQLSVCERNSLFTGVNVDEAVNYLKTEGFYLGINLPQNVVQEIVEFAKSTACYGNRKSELGFYYDRKQQAQSKSLKKFLQGYYFNTALLCPFNVTNRIRHN</sequence>
<accession>A0A8J6XGP0</accession>
<protein>
    <submittedName>
        <fullName evidence="1">Uncharacterized protein</fullName>
    </submittedName>
</protein>
<dbReference type="RefSeq" id="WP_190826472.1">
    <property type="nucleotide sequence ID" value="NZ_CAWPPI010000036.1"/>
</dbReference>
<comment type="caution">
    <text evidence="1">The sequence shown here is derived from an EMBL/GenBank/DDBJ whole genome shotgun (WGS) entry which is preliminary data.</text>
</comment>
<keyword evidence="2" id="KW-1185">Reference proteome</keyword>
<dbReference type="Proteomes" id="UP000629098">
    <property type="component" value="Unassembled WGS sequence"/>
</dbReference>
<evidence type="ECO:0000313" key="2">
    <source>
        <dbReference type="Proteomes" id="UP000629098"/>
    </source>
</evidence>
<evidence type="ECO:0000313" key="1">
    <source>
        <dbReference type="EMBL" id="MBD2772182.1"/>
    </source>
</evidence>
<dbReference type="AlphaFoldDB" id="A0A8J6XGP0"/>
<name>A0A8J6XGP0_9CYAN</name>
<organism evidence="1 2">
    <name type="scientific">Iningainema tapete BLCC-T55</name>
    <dbReference type="NCBI Taxonomy" id="2748662"/>
    <lineage>
        <taxon>Bacteria</taxon>
        <taxon>Bacillati</taxon>
        <taxon>Cyanobacteriota</taxon>
        <taxon>Cyanophyceae</taxon>
        <taxon>Nostocales</taxon>
        <taxon>Scytonemataceae</taxon>
        <taxon>Iningainema tapete</taxon>
    </lineage>
</organism>
<proteinExistence type="predicted"/>
<reference evidence="1" key="1">
    <citation type="submission" date="2020-09" db="EMBL/GenBank/DDBJ databases">
        <title>Iningainema tapete sp. nov. (Scytonemataceae, Cyanobacteria) from greenhouses in central Florida (USA) produces two types of nodularin with biosynthetic potential for microcystin-LR and anabaenopeptins.</title>
        <authorList>
            <person name="Berthold D.E."/>
            <person name="Lefler F.W."/>
            <person name="Huang I.-S."/>
            <person name="Abdulla H."/>
            <person name="Zimba P.V."/>
            <person name="Laughinghouse H.D. IV."/>
        </authorList>
    </citation>
    <scope>NUCLEOTIDE SEQUENCE</scope>
    <source>
        <strain evidence="1">BLCCT55</strain>
    </source>
</reference>
<dbReference type="EMBL" id="JACXAE010000036">
    <property type="protein sequence ID" value="MBD2772182.1"/>
    <property type="molecule type" value="Genomic_DNA"/>
</dbReference>